<dbReference type="EMBL" id="AP019400">
    <property type="protein sequence ID" value="BBI30899.1"/>
    <property type="molecule type" value="Genomic_DNA"/>
</dbReference>
<protein>
    <submittedName>
        <fullName evidence="1">Uncharacterized protein</fullName>
    </submittedName>
</protein>
<name>A0A3T1CYQ3_9BACL</name>
<evidence type="ECO:0000313" key="1">
    <source>
        <dbReference type="EMBL" id="BBI30899.1"/>
    </source>
</evidence>
<proteinExistence type="predicted"/>
<sequence>MFDKTVTLKPFADISEYTRGYDVVSAQFGTDGCIYVLLINHIPERERGMFIPSALKKAHTYKVLIIEDKYKVLVMEDKYIEELVIEDQHFNYHYVQPLKRHLLLVGARCSYYGSDKYDLNAKVLDYKGNTVREFLLGDGIQSVQVTEKGIIWTSYFDEGVFGNNGWNKKPIGAQGLLAWDEHGNKIYEDHAANIADCYALNAVNDEEIWFYYYTDFLLGCISGGPRQAKVTFMNPEISGSSGFCTDGYHFLFDGGYGKSRTYILKKKEKPGSLTKGHTIHFLNEKSEPLVPRTQDFREDRVLFCEGNLLYQVSVEELV</sequence>
<keyword evidence="2" id="KW-1185">Reference proteome</keyword>
<dbReference type="OrthoDB" id="6636929at2"/>
<dbReference type="Proteomes" id="UP000289856">
    <property type="component" value="Chromosome"/>
</dbReference>
<reference evidence="1 2" key="1">
    <citation type="submission" date="2019-01" db="EMBL/GenBank/DDBJ databases">
        <title>Complete genome sequence of Cohnella hallensis HS21 isolated from Korean fir (Abies koreana) rhizospheric soil.</title>
        <authorList>
            <person name="Jiang L."/>
            <person name="Kang S.W."/>
            <person name="Kim S."/>
            <person name="Jung J."/>
            <person name="Kim C.Y."/>
            <person name="Kim D.H."/>
            <person name="Kim S.W."/>
            <person name="Lee J."/>
        </authorList>
    </citation>
    <scope>NUCLEOTIDE SEQUENCE [LARGE SCALE GENOMIC DNA]</scope>
    <source>
        <strain evidence="1 2">HS21</strain>
    </source>
</reference>
<dbReference type="KEGG" id="cohn:KCTCHS21_02980"/>
<accession>A0A3T1CYQ3</accession>
<evidence type="ECO:0000313" key="2">
    <source>
        <dbReference type="Proteomes" id="UP000289856"/>
    </source>
</evidence>
<organism evidence="1 2">
    <name type="scientific">Cohnella abietis</name>
    <dbReference type="NCBI Taxonomy" id="2507935"/>
    <lineage>
        <taxon>Bacteria</taxon>
        <taxon>Bacillati</taxon>
        <taxon>Bacillota</taxon>
        <taxon>Bacilli</taxon>
        <taxon>Bacillales</taxon>
        <taxon>Paenibacillaceae</taxon>
        <taxon>Cohnella</taxon>
    </lineage>
</organism>
<dbReference type="AlphaFoldDB" id="A0A3T1CYQ3"/>
<dbReference type="RefSeq" id="WP_130604806.1">
    <property type="nucleotide sequence ID" value="NZ_AP019400.1"/>
</dbReference>
<gene>
    <name evidence="1" type="ORF">KCTCHS21_02980</name>
</gene>